<proteinExistence type="predicted"/>
<organism evidence="2 3">
    <name type="scientific">Mucilaginibacter ximonensis</name>
    <dbReference type="NCBI Taxonomy" id="538021"/>
    <lineage>
        <taxon>Bacteria</taxon>
        <taxon>Pseudomonadati</taxon>
        <taxon>Bacteroidota</taxon>
        <taxon>Sphingobacteriia</taxon>
        <taxon>Sphingobacteriales</taxon>
        <taxon>Sphingobacteriaceae</taxon>
        <taxon>Mucilaginibacter</taxon>
    </lineage>
</organism>
<comment type="caution">
    <text evidence="2">The sequence shown here is derived from an EMBL/GenBank/DDBJ whole genome shotgun (WGS) entry which is preliminary data.</text>
</comment>
<feature type="chain" id="PRO_5046559090" evidence="1">
    <location>
        <begin position="22"/>
        <end position="487"/>
    </location>
</feature>
<protein>
    <submittedName>
        <fullName evidence="2">OmpP1/FadL family transporter</fullName>
    </submittedName>
</protein>
<evidence type="ECO:0000313" key="2">
    <source>
        <dbReference type="EMBL" id="MFD2871848.1"/>
    </source>
</evidence>
<dbReference type="EMBL" id="JBHUPD010000001">
    <property type="protein sequence ID" value="MFD2871848.1"/>
    <property type="molecule type" value="Genomic_DNA"/>
</dbReference>
<dbReference type="Proteomes" id="UP001597557">
    <property type="component" value="Unassembled WGS sequence"/>
</dbReference>
<evidence type="ECO:0000256" key="1">
    <source>
        <dbReference type="SAM" id="SignalP"/>
    </source>
</evidence>
<dbReference type="Gene3D" id="2.40.160.60">
    <property type="entry name" value="Outer membrane protein transport protein (OMPP1/FadL/TodX)"/>
    <property type="match status" value="1"/>
</dbReference>
<evidence type="ECO:0000313" key="3">
    <source>
        <dbReference type="Proteomes" id="UP001597557"/>
    </source>
</evidence>
<dbReference type="SUPFAM" id="SSF56935">
    <property type="entry name" value="Porins"/>
    <property type="match status" value="1"/>
</dbReference>
<name>A0ABW5Y978_9SPHI</name>
<sequence>MKFRYTILLVAFLAISTHSFAQYAKDAVRFSTAQTGTTSCLKAMGNATTAVGGDMSSISANPAGLGYFTHSEVSFTPEFDSYSNKTSYIGQPSAATRNTPNFNNAGVVFYNQLSKNAGTDRNRGWLSLNVGLGYNRTNNYYEKVQYGAKNSANSITDYYANLANSQGLTQGSLQDWASQSQLIDAYGTATHFQSNTFPGVQQAGFITRTGGESGYDISVGANYSNKLYLGMGVGIGEIRYHTNTSFGETGQLSVLENGSAVTRGFNSVYSQFQDTKGEGYNFKFGAMYKLIENVRVGGVITTPTFYTVDDSFNEGLTNKLSNGPNYSNGPVEYPLTYNMRTPFKFAGGLSVFLGNIGFITGDVERVDYTTTHISSNDTYTSDYDNGLIKANYRAITNYHAGAEIKVADTFFLRGGYGLQGNPLKGGADTKMITGGLGYRVGNYYVDAAYINVKGSQNVTQYDAGPATPAAAVSATNNNFFLTIGLRY</sequence>
<gene>
    <name evidence="2" type="ORF">ACFS5N_05180</name>
</gene>
<keyword evidence="1" id="KW-0732">Signal</keyword>
<reference evidence="3" key="1">
    <citation type="journal article" date="2019" name="Int. J. Syst. Evol. Microbiol.">
        <title>The Global Catalogue of Microorganisms (GCM) 10K type strain sequencing project: providing services to taxonomists for standard genome sequencing and annotation.</title>
        <authorList>
            <consortium name="The Broad Institute Genomics Platform"/>
            <consortium name="The Broad Institute Genome Sequencing Center for Infectious Disease"/>
            <person name="Wu L."/>
            <person name="Ma J."/>
        </authorList>
    </citation>
    <scope>NUCLEOTIDE SEQUENCE [LARGE SCALE GENOMIC DNA]</scope>
    <source>
        <strain evidence="3">KCTC 22437</strain>
    </source>
</reference>
<accession>A0ABW5Y978</accession>
<feature type="signal peptide" evidence="1">
    <location>
        <begin position="1"/>
        <end position="21"/>
    </location>
</feature>
<dbReference type="RefSeq" id="WP_377182926.1">
    <property type="nucleotide sequence ID" value="NZ_JBHUPD010000001.1"/>
</dbReference>
<keyword evidence="3" id="KW-1185">Reference proteome</keyword>